<evidence type="ECO:0000256" key="1">
    <source>
        <dbReference type="SAM" id="MobiDB-lite"/>
    </source>
</evidence>
<feature type="region of interest" description="Disordered" evidence="1">
    <location>
        <begin position="81"/>
        <end position="108"/>
    </location>
</feature>
<proteinExistence type="predicted"/>
<dbReference type="Proteomes" id="UP000489600">
    <property type="component" value="Unassembled WGS sequence"/>
</dbReference>
<accession>A0A565CLK5</accession>
<dbReference type="AlphaFoldDB" id="A0A565CLK5"/>
<keyword evidence="3" id="KW-1185">Reference proteome</keyword>
<dbReference type="EMBL" id="CABITT030000008">
    <property type="protein sequence ID" value="VVB14603.1"/>
    <property type="molecule type" value="Genomic_DNA"/>
</dbReference>
<reference evidence="2" key="1">
    <citation type="submission" date="2019-07" db="EMBL/GenBank/DDBJ databases">
        <authorList>
            <person name="Dittberner H."/>
        </authorList>
    </citation>
    <scope>NUCLEOTIDE SEQUENCE [LARGE SCALE GENOMIC DNA]</scope>
</reference>
<name>A0A565CLK5_9BRAS</name>
<feature type="region of interest" description="Disordered" evidence="1">
    <location>
        <begin position="34"/>
        <end position="54"/>
    </location>
</feature>
<evidence type="ECO:0000313" key="2">
    <source>
        <dbReference type="EMBL" id="VVB14603.1"/>
    </source>
</evidence>
<protein>
    <submittedName>
        <fullName evidence="2">Uncharacterized protein</fullName>
    </submittedName>
</protein>
<sequence>MSDQPNPHWTEGLLSTPFSLFQVGPEVLFQDAGQENDANEHVDVNPNELPDVNAGQVDAIDTPESRQAYPAHERDALDAVETQPVGQLKDIGDTSLTEGPIEPATPLSEIKSPNELADVNAGKVDAIDVISNEHADVNEDEHADGPLIAAET</sequence>
<organism evidence="2 3">
    <name type="scientific">Arabis nemorensis</name>
    <dbReference type="NCBI Taxonomy" id="586526"/>
    <lineage>
        <taxon>Eukaryota</taxon>
        <taxon>Viridiplantae</taxon>
        <taxon>Streptophyta</taxon>
        <taxon>Embryophyta</taxon>
        <taxon>Tracheophyta</taxon>
        <taxon>Spermatophyta</taxon>
        <taxon>Magnoliopsida</taxon>
        <taxon>eudicotyledons</taxon>
        <taxon>Gunneridae</taxon>
        <taxon>Pentapetalae</taxon>
        <taxon>rosids</taxon>
        <taxon>malvids</taxon>
        <taxon>Brassicales</taxon>
        <taxon>Brassicaceae</taxon>
        <taxon>Arabideae</taxon>
        <taxon>Arabis</taxon>
    </lineage>
</organism>
<evidence type="ECO:0000313" key="3">
    <source>
        <dbReference type="Proteomes" id="UP000489600"/>
    </source>
</evidence>
<dbReference type="OrthoDB" id="1626453at2759"/>
<comment type="caution">
    <text evidence="2">The sequence shown here is derived from an EMBL/GenBank/DDBJ whole genome shotgun (WGS) entry which is preliminary data.</text>
</comment>
<gene>
    <name evidence="2" type="ORF">ANE_LOCUS25047</name>
</gene>